<evidence type="ECO:0000313" key="1">
    <source>
        <dbReference type="EMBL" id="KAB1064559.1"/>
    </source>
</evidence>
<organism evidence="1 2">
    <name type="scientific">Salibacter halophilus</name>
    <dbReference type="NCBI Taxonomy" id="1803916"/>
    <lineage>
        <taxon>Bacteria</taxon>
        <taxon>Pseudomonadati</taxon>
        <taxon>Bacteroidota</taxon>
        <taxon>Flavobacteriia</taxon>
        <taxon>Flavobacteriales</taxon>
        <taxon>Salibacteraceae</taxon>
        <taxon>Salibacter</taxon>
    </lineage>
</organism>
<protein>
    <submittedName>
        <fullName evidence="1">DUF2797 domain-containing protein</fullName>
    </submittedName>
</protein>
<evidence type="ECO:0000313" key="2">
    <source>
        <dbReference type="Proteomes" id="UP000435357"/>
    </source>
</evidence>
<dbReference type="Pfam" id="PF10977">
    <property type="entry name" value="DUF2797"/>
    <property type="match status" value="1"/>
</dbReference>
<gene>
    <name evidence="1" type="ORF">F3059_07395</name>
</gene>
<dbReference type="OrthoDB" id="9775734at2"/>
<keyword evidence="2" id="KW-1185">Reference proteome</keyword>
<proteinExistence type="predicted"/>
<accession>A0A6N6M4Y8</accession>
<reference evidence="1 2" key="1">
    <citation type="submission" date="2019-09" db="EMBL/GenBank/DDBJ databases">
        <title>Genomes of Cryomorphaceae.</title>
        <authorList>
            <person name="Bowman J.P."/>
        </authorList>
    </citation>
    <scope>NUCLEOTIDE SEQUENCE [LARGE SCALE GENOMIC DNA]</scope>
    <source>
        <strain evidence="1 2">KCTC 52047</strain>
    </source>
</reference>
<dbReference type="EMBL" id="WACR01000005">
    <property type="protein sequence ID" value="KAB1064559.1"/>
    <property type="molecule type" value="Genomic_DNA"/>
</dbReference>
<comment type="caution">
    <text evidence="1">The sequence shown here is derived from an EMBL/GenBank/DDBJ whole genome shotgun (WGS) entry which is preliminary data.</text>
</comment>
<dbReference type="InterPro" id="IPR021246">
    <property type="entry name" value="DUF2797"/>
</dbReference>
<dbReference type="Proteomes" id="UP000435357">
    <property type="component" value="Unassembled WGS sequence"/>
</dbReference>
<sequence length="256" mass="29101">MPVKLLDGKAHYTLELNDEKGDLNGALGEKINLHFTGQINCVNCGRKIKKTFGQGFCFPCFRDAPQASECIIHPERCRGHLGEGRDPEWEQKHHVQPHFVYLAVSSGLKVGITRETQIPTRWIDQGARAGIILAKTTNRYEAGVIEVALKEHFADKTSWQRMLKGDIKDVDLLEEKEKARKFIPDEMSDFFYDENDIISIEYPLLESPDKVKSVKFDKEPTISGTLTGIKGQYLILDNKFVTNIRNQSGYFVEVEV</sequence>
<dbReference type="AlphaFoldDB" id="A0A6N6M4Y8"/>
<name>A0A6N6M4Y8_9FLAO</name>